<dbReference type="Proteomes" id="UP000249341">
    <property type="component" value="Unassembled WGS sequence"/>
</dbReference>
<name>A0A327Z9J5_9ACTN</name>
<keyword evidence="3" id="KW-1185">Reference proteome</keyword>
<evidence type="ECO:0000313" key="2">
    <source>
        <dbReference type="EMBL" id="RAK35592.1"/>
    </source>
</evidence>
<dbReference type="EMBL" id="QLMJ01000009">
    <property type="protein sequence ID" value="RAK35592.1"/>
    <property type="molecule type" value="Genomic_DNA"/>
</dbReference>
<dbReference type="AlphaFoldDB" id="A0A327Z9J5"/>
<evidence type="ECO:0000313" key="3">
    <source>
        <dbReference type="Proteomes" id="UP000249341"/>
    </source>
</evidence>
<evidence type="ECO:0000259" key="1">
    <source>
        <dbReference type="Pfam" id="PF13569"/>
    </source>
</evidence>
<dbReference type="RefSeq" id="WP_111650617.1">
    <property type="nucleotide sequence ID" value="NZ_JACHWI010000006.1"/>
</dbReference>
<reference evidence="2 3" key="1">
    <citation type="submission" date="2018-06" db="EMBL/GenBank/DDBJ databases">
        <title>Genomic Encyclopedia of Type Strains, Phase III (KMG-III): the genomes of soil and plant-associated and newly described type strains.</title>
        <authorList>
            <person name="Whitman W."/>
        </authorList>
    </citation>
    <scope>NUCLEOTIDE SEQUENCE [LARGE SCALE GENOMIC DNA]</scope>
    <source>
        <strain evidence="2 3">CGMCC 4.7090</strain>
    </source>
</reference>
<dbReference type="InterPro" id="IPR025406">
    <property type="entry name" value="DUF4132"/>
</dbReference>
<feature type="domain" description="DUF4132" evidence="1">
    <location>
        <begin position="434"/>
        <end position="600"/>
    </location>
</feature>
<comment type="caution">
    <text evidence="2">The sequence shown here is derived from an EMBL/GenBank/DDBJ whole genome shotgun (WGS) entry which is preliminary data.</text>
</comment>
<proteinExistence type="predicted"/>
<dbReference type="Pfam" id="PF13569">
    <property type="entry name" value="DUF4132"/>
    <property type="match status" value="1"/>
</dbReference>
<organism evidence="2 3">
    <name type="scientific">Actinoplanes lutulentus</name>
    <dbReference type="NCBI Taxonomy" id="1287878"/>
    <lineage>
        <taxon>Bacteria</taxon>
        <taxon>Bacillati</taxon>
        <taxon>Actinomycetota</taxon>
        <taxon>Actinomycetes</taxon>
        <taxon>Micromonosporales</taxon>
        <taxon>Micromonosporaceae</taxon>
        <taxon>Actinoplanes</taxon>
    </lineage>
</organism>
<gene>
    <name evidence="2" type="ORF">B0I29_10965</name>
</gene>
<dbReference type="OrthoDB" id="4554725at2"/>
<protein>
    <submittedName>
        <fullName evidence="2">Uncharacterized protein DUF4132</fullName>
    </submittedName>
</protein>
<accession>A0A327Z9J5</accession>
<sequence>MAAGKGRKPVVIEGLVCDDPATMVWEDGERDRWWSRAAALDHGREEPGWPLAATSADRLSDLTPPQVSWLFTQGPEASARALLSTTMPHRNRQRLDLVRVAVARFELDALPLALTEAGESADRLGLVMLPFRAPEAAILISGWLRHLGSARLWARLWLERHAEAAARALIPIAVGRPGKARQNAEQALVHLAAIGRGPIITTTALGYGGSTRDAVSGMIGELSPVPSPVLNWLEARPALIEVLSGSCLDDPPEPAPGDAVLGVAVESSAAAQPFVRALPADLGPGHAEFGRALLDEWVADGMPAARAWVVLAQAHVGDDATMDQLAPLVRSWPARSRWARAIDGLAVLASAGTDVALRHLLAIESGMSGGPTNDRASAYLGQAAAKRGLSVTQLADRLAVTHGLENGVTLDYGSRVFSVVVAESFGVSVRGADGRVLARPPKPGARDINPTAYPDFLRFKKDLRATVGAEIARFEREMIAHRLRPARDLASVLLPHPILGRIARRLLWGSYSAGSSSGGLVRVLRIAEDGSFADVDDRAADVDDDELLGIVHPAELGSSLESWAQTFADYEILQPFPQVHRPAVTLTAAERAATSLPGFGPIPTDRIVSMLNGRWASYPAGGVHTQLTRSLGNGLALVVEISPGVTMSYNTVAEQHITEIWCDDAGSDHWQLTRHIPLSTCDPATLSELLVELRALK</sequence>